<name>A0A8B8C836_CRAVI</name>
<dbReference type="Proteomes" id="UP000694844">
    <property type="component" value="Chromosome 10"/>
</dbReference>
<evidence type="ECO:0000313" key="3">
    <source>
        <dbReference type="RefSeq" id="XP_022311274.1"/>
    </source>
</evidence>
<evidence type="ECO:0000313" key="2">
    <source>
        <dbReference type="Proteomes" id="UP000694844"/>
    </source>
</evidence>
<evidence type="ECO:0000259" key="1">
    <source>
        <dbReference type="PROSITE" id="PS50994"/>
    </source>
</evidence>
<feature type="domain" description="Integrase catalytic" evidence="1">
    <location>
        <begin position="418"/>
        <end position="613"/>
    </location>
</feature>
<dbReference type="Pfam" id="PF18701">
    <property type="entry name" value="DUF5641"/>
    <property type="match status" value="1"/>
</dbReference>
<sequence>MRVHVFGNKPSPAIANYALQKTAEIASETYGVEIHTFCDTSEQAIAAVSYLRMVYKDGTTHLGFVMGKAKVAPKHATTIPRLELCAAVLAAETSKIVERNIDVKVESVMFYTDSKIVLGYLYNETRRFYVYVTNRVQHIRETTSPDQWQYVPTQKNPADLATRCLTADKINDSIWIKGPKEFLDQQYKEGTLEISEDSYPLLSPCEDKEVRPMEPVCTFSTNVHADKKNGLGSHRFEHFSSWRKLVGAIVLLKLYVRRWKRSDTSQIREKSVSLYLETEKYIVRTVQRENYAPEISCLEQNLPLPKSSHILSLDPFLDSNHLLSIGGRLKHANIPLPEKHPLLIPGKHHIAKLLISQVHEDIQHQGRHLTEGSLRAAGYWVTGAKRLISLHVHKCVPCRKLRRPLELQKMSDLPPDRLEPGPPFSNVGVDVFGPWNIMTRRTRGGSAQSKRWAVMFSCLTTRAVHIELIEEMSSSALINAVRRFVAIRGEVKIFRSDRGTNFIGATDDLRIDAVNVEDGELRNYLYKSGTIWIFNAPCSSHMGGAWERMIGSARRILNSMLMKVTDKNLTHDVLSTFMAEVSAIMNNRPLVPVSVDSGSPYILTPATLLTQKTADAFPARSLGEFTDKDLFRAEWRRVQSLSNNFWRRWRDEYLTTLQARRKWNEVRNNLKVGDVVLLRDKAIHRNSWPLGIVEESFPSAYKVVRKVRVRVAGNGCYTRPINELVLLVSE</sequence>
<dbReference type="RefSeq" id="XP_022311274.1">
    <property type="nucleotide sequence ID" value="XM_022455566.1"/>
</dbReference>
<dbReference type="SUPFAM" id="SSF53098">
    <property type="entry name" value="Ribonuclease H-like"/>
    <property type="match status" value="1"/>
</dbReference>
<organism evidence="2 3">
    <name type="scientific">Crassostrea virginica</name>
    <name type="common">Eastern oyster</name>
    <dbReference type="NCBI Taxonomy" id="6565"/>
    <lineage>
        <taxon>Eukaryota</taxon>
        <taxon>Metazoa</taxon>
        <taxon>Spiralia</taxon>
        <taxon>Lophotrochozoa</taxon>
        <taxon>Mollusca</taxon>
        <taxon>Bivalvia</taxon>
        <taxon>Autobranchia</taxon>
        <taxon>Pteriomorphia</taxon>
        <taxon>Ostreida</taxon>
        <taxon>Ostreoidea</taxon>
        <taxon>Ostreidae</taxon>
        <taxon>Crassostrea</taxon>
    </lineage>
</organism>
<dbReference type="InterPro" id="IPR036397">
    <property type="entry name" value="RNaseH_sf"/>
</dbReference>
<dbReference type="KEGG" id="cvn:111116567"/>
<reference evidence="3" key="1">
    <citation type="submission" date="2025-08" db="UniProtKB">
        <authorList>
            <consortium name="RefSeq"/>
        </authorList>
    </citation>
    <scope>IDENTIFICATION</scope>
    <source>
        <tissue evidence="3">Whole sample</tissue>
    </source>
</reference>
<dbReference type="InterPro" id="IPR012337">
    <property type="entry name" value="RNaseH-like_sf"/>
</dbReference>
<keyword evidence="2" id="KW-1185">Reference proteome</keyword>
<protein>
    <submittedName>
        <fullName evidence="3">Uncharacterized protein LOC111116567</fullName>
    </submittedName>
</protein>
<dbReference type="InterPro" id="IPR040676">
    <property type="entry name" value="DUF5641"/>
</dbReference>
<dbReference type="PANTHER" id="PTHR47331:SF6">
    <property type="entry name" value="DOUBLECORTIN DOMAIN-CONTAINING PROTEIN"/>
    <property type="match status" value="1"/>
</dbReference>
<dbReference type="InterPro" id="IPR001584">
    <property type="entry name" value="Integrase_cat-core"/>
</dbReference>
<dbReference type="AlphaFoldDB" id="A0A8B8C836"/>
<dbReference type="GO" id="GO:0015074">
    <property type="term" value="P:DNA integration"/>
    <property type="evidence" value="ECO:0007669"/>
    <property type="project" value="InterPro"/>
</dbReference>
<dbReference type="Gene3D" id="3.30.420.10">
    <property type="entry name" value="Ribonuclease H-like superfamily/Ribonuclease H"/>
    <property type="match status" value="1"/>
</dbReference>
<dbReference type="GeneID" id="111116567"/>
<dbReference type="Pfam" id="PF05380">
    <property type="entry name" value="Peptidase_A17"/>
    <property type="match status" value="1"/>
</dbReference>
<dbReference type="PROSITE" id="PS50994">
    <property type="entry name" value="INTEGRASE"/>
    <property type="match status" value="1"/>
</dbReference>
<proteinExistence type="predicted"/>
<dbReference type="PANTHER" id="PTHR47331">
    <property type="entry name" value="PHD-TYPE DOMAIN-CONTAINING PROTEIN"/>
    <property type="match status" value="1"/>
</dbReference>
<dbReference type="OrthoDB" id="6136308at2759"/>
<dbReference type="GO" id="GO:0003676">
    <property type="term" value="F:nucleic acid binding"/>
    <property type="evidence" value="ECO:0007669"/>
    <property type="project" value="InterPro"/>
</dbReference>
<gene>
    <name evidence="3" type="primary">LOC111116567</name>
</gene>
<accession>A0A8B8C836</accession>
<dbReference type="InterPro" id="IPR008042">
    <property type="entry name" value="Retrotrans_Pao"/>
</dbReference>